<dbReference type="SMART" id="SM00181">
    <property type="entry name" value="EGF"/>
    <property type="match status" value="1"/>
</dbReference>
<feature type="domain" description="EGF-like" evidence="7">
    <location>
        <begin position="67"/>
        <end position="102"/>
    </location>
</feature>
<dbReference type="Pfam" id="PF00008">
    <property type="entry name" value="EGF"/>
    <property type="match status" value="1"/>
</dbReference>
<feature type="non-terminal residue" evidence="8">
    <location>
        <position position="158"/>
    </location>
</feature>
<keyword evidence="4 5" id="KW-1015">Disulfide bond</keyword>
<evidence type="ECO:0000256" key="3">
    <source>
        <dbReference type="ARBA" id="ARBA00022737"/>
    </source>
</evidence>
<dbReference type="FunFam" id="2.10.25.10:FF:000066">
    <property type="entry name" value="FAT atypical cadherin 4"/>
    <property type="match status" value="1"/>
</dbReference>
<accession>A0A0A9YHI2</accession>
<feature type="signal peptide" evidence="6">
    <location>
        <begin position="1"/>
        <end position="22"/>
    </location>
</feature>
<keyword evidence="1 5" id="KW-0245">EGF-like domain</keyword>
<evidence type="ECO:0000256" key="4">
    <source>
        <dbReference type="ARBA" id="ARBA00023157"/>
    </source>
</evidence>
<dbReference type="PROSITE" id="PS00022">
    <property type="entry name" value="EGF_1"/>
    <property type="match status" value="1"/>
</dbReference>
<feature type="disulfide bond" evidence="5">
    <location>
        <begin position="71"/>
        <end position="81"/>
    </location>
</feature>
<dbReference type="SUPFAM" id="SSF57196">
    <property type="entry name" value="EGF/Laminin"/>
    <property type="match status" value="1"/>
</dbReference>
<dbReference type="CDD" id="cd00054">
    <property type="entry name" value="EGF_CA"/>
    <property type="match status" value="1"/>
</dbReference>
<dbReference type="Gene3D" id="2.10.25.10">
    <property type="entry name" value="Laminin"/>
    <property type="match status" value="1"/>
</dbReference>
<dbReference type="InterPro" id="IPR001881">
    <property type="entry name" value="EGF-like_Ca-bd_dom"/>
</dbReference>
<evidence type="ECO:0000256" key="5">
    <source>
        <dbReference type="PROSITE-ProRule" id="PRU00076"/>
    </source>
</evidence>
<proteinExistence type="predicted"/>
<evidence type="ECO:0000313" key="8">
    <source>
        <dbReference type="EMBL" id="JAG29005.1"/>
    </source>
</evidence>
<feature type="disulfide bond" evidence="5">
    <location>
        <begin position="92"/>
        <end position="101"/>
    </location>
</feature>
<dbReference type="GO" id="GO:0005509">
    <property type="term" value="F:calcium ion binding"/>
    <property type="evidence" value="ECO:0007669"/>
    <property type="project" value="InterPro"/>
</dbReference>
<dbReference type="InterPro" id="IPR000742">
    <property type="entry name" value="EGF"/>
</dbReference>
<evidence type="ECO:0000256" key="2">
    <source>
        <dbReference type="ARBA" id="ARBA00022729"/>
    </source>
</evidence>
<reference evidence="8" key="1">
    <citation type="journal article" date="2014" name="PLoS ONE">
        <title>Transcriptome-Based Identification of ABC Transporters in the Western Tarnished Plant Bug Lygus hesperus.</title>
        <authorList>
            <person name="Hull J.J."/>
            <person name="Chaney K."/>
            <person name="Geib S.M."/>
            <person name="Fabrick J.A."/>
            <person name="Brent C.S."/>
            <person name="Walsh D."/>
            <person name="Lavine L.C."/>
        </authorList>
    </citation>
    <scope>NUCLEOTIDE SEQUENCE</scope>
</reference>
<dbReference type="AlphaFoldDB" id="A0A0A9YHI2"/>
<dbReference type="EMBL" id="GBHO01014599">
    <property type="protein sequence ID" value="JAG29005.1"/>
    <property type="molecule type" value="Transcribed_RNA"/>
</dbReference>
<keyword evidence="2 6" id="KW-0732">Signal</keyword>
<sequence>MEVIHNLIMLLVFSLHIPSVVNVNSECNCSFGGLCVEDPHGFIARVPCESICPQISKGFYEADCTTIVDHCSSSPCSRGSCVSTFGSYFCKCPEGVYGRDCEIEEETLRSKLRKSAGYVGIKYLEGRFSINETKLYRVGQHNFLTSQRNKSRSITDIC</sequence>
<evidence type="ECO:0000256" key="6">
    <source>
        <dbReference type="SAM" id="SignalP"/>
    </source>
</evidence>
<gene>
    <name evidence="8" type="primary">FAT4_0</name>
    <name evidence="8" type="ORF">CM83_103115</name>
</gene>
<name>A0A0A9YHI2_LYGHE</name>
<reference evidence="8" key="2">
    <citation type="submission" date="2014-07" db="EMBL/GenBank/DDBJ databases">
        <authorList>
            <person name="Hull J."/>
        </authorList>
    </citation>
    <scope>NUCLEOTIDE SEQUENCE</scope>
</reference>
<keyword evidence="3" id="KW-0677">Repeat</keyword>
<comment type="caution">
    <text evidence="5">Lacks conserved residue(s) required for the propagation of feature annotation.</text>
</comment>
<feature type="chain" id="PRO_5002072405" evidence="6">
    <location>
        <begin position="23"/>
        <end position="158"/>
    </location>
</feature>
<organism evidence="8">
    <name type="scientific">Lygus hesperus</name>
    <name type="common">Western plant bug</name>
    <dbReference type="NCBI Taxonomy" id="30085"/>
    <lineage>
        <taxon>Eukaryota</taxon>
        <taxon>Metazoa</taxon>
        <taxon>Ecdysozoa</taxon>
        <taxon>Arthropoda</taxon>
        <taxon>Hexapoda</taxon>
        <taxon>Insecta</taxon>
        <taxon>Pterygota</taxon>
        <taxon>Neoptera</taxon>
        <taxon>Paraneoptera</taxon>
        <taxon>Hemiptera</taxon>
        <taxon>Heteroptera</taxon>
        <taxon>Panheteroptera</taxon>
        <taxon>Cimicomorpha</taxon>
        <taxon>Miridae</taxon>
        <taxon>Mirini</taxon>
        <taxon>Lygus</taxon>
    </lineage>
</organism>
<evidence type="ECO:0000259" key="7">
    <source>
        <dbReference type="PROSITE" id="PS50026"/>
    </source>
</evidence>
<dbReference type="SMART" id="SM00179">
    <property type="entry name" value="EGF_CA"/>
    <property type="match status" value="1"/>
</dbReference>
<protein>
    <submittedName>
        <fullName evidence="8">Protocadherin Fat 4</fullName>
    </submittedName>
</protein>
<dbReference type="PROSITE" id="PS50026">
    <property type="entry name" value="EGF_3"/>
    <property type="match status" value="1"/>
</dbReference>
<evidence type="ECO:0000256" key="1">
    <source>
        <dbReference type="ARBA" id="ARBA00022536"/>
    </source>
</evidence>